<reference evidence="4" key="1">
    <citation type="journal article" date="2019" name="Int. J. Syst. Evol. Microbiol.">
        <title>The Global Catalogue of Microorganisms (GCM) 10K type strain sequencing project: providing services to taxonomists for standard genome sequencing and annotation.</title>
        <authorList>
            <consortium name="The Broad Institute Genomics Platform"/>
            <consortium name="The Broad Institute Genome Sequencing Center for Infectious Disease"/>
            <person name="Wu L."/>
            <person name="Ma J."/>
        </authorList>
    </citation>
    <scope>NUCLEOTIDE SEQUENCE [LARGE SCALE GENOMIC DNA]</scope>
    <source>
        <strain evidence="4">CGMCC 1.18578</strain>
    </source>
</reference>
<dbReference type="Pfam" id="PF00395">
    <property type="entry name" value="SLH"/>
    <property type="match status" value="3"/>
</dbReference>
<keyword evidence="1" id="KW-0732">Signal</keyword>
<evidence type="ECO:0000259" key="2">
    <source>
        <dbReference type="PROSITE" id="PS51272"/>
    </source>
</evidence>
<gene>
    <name evidence="3" type="ORF">ACFPQ4_10910</name>
</gene>
<dbReference type="Gene3D" id="2.60.40.10">
    <property type="entry name" value="Immunoglobulins"/>
    <property type="match status" value="1"/>
</dbReference>
<dbReference type="Proteomes" id="UP001596108">
    <property type="component" value="Unassembled WGS sequence"/>
</dbReference>
<dbReference type="InterPro" id="IPR001119">
    <property type="entry name" value="SLH_dom"/>
</dbReference>
<dbReference type="SUPFAM" id="SSF49478">
    <property type="entry name" value="Cna protein B-type domain"/>
    <property type="match status" value="1"/>
</dbReference>
<feature type="chain" id="PRO_5046281186" evidence="1">
    <location>
        <begin position="29"/>
        <end position="905"/>
    </location>
</feature>
<sequence length="905" mass="94196">MRALLSSVLALVVLLQGALGAFAGSAHAEEAAGVAPTRAQVTEALGQLQGLLGKPSEPANDWIAFGLARSGKPIADRYMKVAEQSVTDGSLRLVTDFARVALAVNASGGDATSIGEGHSNLPAKIANFEKMTAQGPNAPAYALIALDATGYEPGAGATWTRDKLIKWLVDNRNADGGWSLAPGKSDVDVTGIVLTALAPYQDRADVRGIVDAALTWLSAAQRSTGGFGNPTESSESSVQVLVALTSLGIDPIKDTRFQKNGVSALARLLEFRQADGRFAHAVDGKADAMSTFYALLGLTAVDRWQDGLPGLYAGLGATGKASVVVNGLSGTIASGSVNGKTALEALVNVVKSSGTPYTITRHPQFGPYPTMVGGVENASLGGYDGWQFAVKRDGAWVTIVEGMGTFQLKAGDQMYVYYGDIGTQLIHSVTIDPVKPRENQPVTVRVDKETYDWDTGKVIVGPAAKATVKIGDQVAVTGDNGVTTFTLKAQGELTTSVTGYASGKAPTYLAWESKIQVDAYEMRVSVRVEGDAGAIASGSAKGGTALEAVETMLKAAGVQYDVKTLSFGKYIDSIAGVAGAKYGGYDGWYYAVHRDGWWVYPTVGVDAFMLEDGDEILVYYGGDATKLAEPIAINPSQPLPGQDFAVKVTNFPWSWTNGYDTTQPLGQPLAGVTVTVGTSTAVTDAKGKATFKGLKEGLYAIQATGYAKDAAPNVVRAVAPLAVTGHYVDEKNVAQWAQSGVRIARASGVMRGIGDSADASFKPKQAVTRAEFVSALVRTLGLKAEAGATAFTDVPAKAWYAGDVAAAVKAGLASGVSKTKFAPDATLTREQAAVLLTRALKLKADGTVALKDAKQVSAGAVDSVQAVIANGWMTANAGSFSPKAVLTREEAAVIASRIVIANRVK</sequence>
<dbReference type="Gene3D" id="1.50.10.20">
    <property type="match status" value="1"/>
</dbReference>
<comment type="caution">
    <text evidence="3">The sequence shown here is derived from an EMBL/GenBank/DDBJ whole genome shotgun (WGS) entry which is preliminary data.</text>
</comment>
<dbReference type="Gene3D" id="2.170.130.30">
    <property type="match status" value="1"/>
</dbReference>
<feature type="domain" description="SLH" evidence="2">
    <location>
        <begin position="787"/>
        <end position="850"/>
    </location>
</feature>
<evidence type="ECO:0000256" key="1">
    <source>
        <dbReference type="SAM" id="SignalP"/>
    </source>
</evidence>
<accession>A0ABW0QYV5</accession>
<feature type="domain" description="SLH" evidence="2">
    <location>
        <begin position="724"/>
        <end position="786"/>
    </location>
</feature>
<feature type="signal peptide" evidence="1">
    <location>
        <begin position="1"/>
        <end position="28"/>
    </location>
</feature>
<dbReference type="CDD" id="cd00688">
    <property type="entry name" value="ISOPREN_C2_like"/>
    <property type="match status" value="1"/>
</dbReference>
<dbReference type="EMBL" id="JBHSNC010000032">
    <property type="protein sequence ID" value="MFC5529953.1"/>
    <property type="molecule type" value="Genomic_DNA"/>
</dbReference>
<organism evidence="3 4">
    <name type="scientific">Cohnella yongneupensis</name>
    <dbReference type="NCBI Taxonomy" id="425006"/>
    <lineage>
        <taxon>Bacteria</taxon>
        <taxon>Bacillati</taxon>
        <taxon>Bacillota</taxon>
        <taxon>Bacilli</taxon>
        <taxon>Bacillales</taxon>
        <taxon>Paenibacillaceae</taxon>
        <taxon>Cohnella</taxon>
    </lineage>
</organism>
<name>A0ABW0QYV5_9BACL</name>
<dbReference type="InterPro" id="IPR013783">
    <property type="entry name" value="Ig-like_fold"/>
</dbReference>
<protein>
    <submittedName>
        <fullName evidence="3">S-layer homology domain-containing protein</fullName>
    </submittedName>
</protein>
<proteinExistence type="predicted"/>
<evidence type="ECO:0000313" key="3">
    <source>
        <dbReference type="EMBL" id="MFC5529953.1"/>
    </source>
</evidence>
<dbReference type="RefSeq" id="WP_378111888.1">
    <property type="nucleotide sequence ID" value="NZ_JBHSNC010000032.1"/>
</dbReference>
<dbReference type="InterPro" id="IPR008930">
    <property type="entry name" value="Terpenoid_cyclase/PrenylTrfase"/>
</dbReference>
<keyword evidence="4" id="KW-1185">Reference proteome</keyword>
<dbReference type="PROSITE" id="PS51272">
    <property type="entry name" value="SLH"/>
    <property type="match status" value="2"/>
</dbReference>
<evidence type="ECO:0000313" key="4">
    <source>
        <dbReference type="Proteomes" id="UP001596108"/>
    </source>
</evidence>
<dbReference type="SUPFAM" id="SSF48239">
    <property type="entry name" value="Terpenoid cyclases/Protein prenyltransferases"/>
    <property type="match status" value="1"/>
</dbReference>